<keyword evidence="1" id="KW-0255">Endonuclease</keyword>
<dbReference type="PANTHER" id="PTHR13451">
    <property type="entry name" value="CLASS II CROSSOVER JUNCTION ENDONUCLEASE MUS81"/>
    <property type="match status" value="1"/>
</dbReference>
<keyword evidence="1" id="KW-0460">Magnesium</keyword>
<dbReference type="GO" id="GO:0046872">
    <property type="term" value="F:metal ion binding"/>
    <property type="evidence" value="ECO:0007669"/>
    <property type="project" value="UniProtKB-UniRule"/>
</dbReference>
<comment type="function">
    <text evidence="1">Interacts with EME1 to form a DNA structure-specific endonuclease with substrate preference for branched DNA structures with a 5'-end at the branch nick. Typical substrates include 3'-flap structures, D-loops, replication forks and nicked Holliday junctions. May be required in mitosis for the processing of stalled or collapsed replication fork intermediates. May be required in meiosis for the repair of meiosis-specific double strand breaks subsequent to single-end invasion (SEI).</text>
</comment>
<keyword evidence="1" id="KW-0540">Nuclease</keyword>
<dbReference type="EC" id="3.1.22.-" evidence="1"/>
<evidence type="ECO:0000313" key="4">
    <source>
        <dbReference type="EMBL" id="SJK97181.1"/>
    </source>
</evidence>
<evidence type="ECO:0000256" key="2">
    <source>
        <dbReference type="SAM" id="MobiDB-lite"/>
    </source>
</evidence>
<dbReference type="GO" id="GO:0008821">
    <property type="term" value="F:crossover junction DNA endonuclease activity"/>
    <property type="evidence" value="ECO:0007669"/>
    <property type="project" value="UniProtKB-UniRule"/>
</dbReference>
<dbReference type="GO" id="GO:0048257">
    <property type="term" value="F:3'-flap endonuclease activity"/>
    <property type="evidence" value="ECO:0007669"/>
    <property type="project" value="TreeGrafter"/>
</dbReference>
<dbReference type="SUPFAM" id="SSF47802">
    <property type="entry name" value="DNA polymerase beta, N-terminal domain-like"/>
    <property type="match status" value="2"/>
</dbReference>
<feature type="domain" description="Crossover junction endonuclease MUS81-like HHH" evidence="3">
    <location>
        <begin position="4"/>
        <end position="76"/>
    </location>
</feature>
<dbReference type="PANTHER" id="PTHR13451:SF0">
    <property type="entry name" value="CROSSOVER JUNCTION ENDONUCLEASE MUS81"/>
    <property type="match status" value="1"/>
</dbReference>
<dbReference type="GO" id="GO:0003677">
    <property type="term" value="F:DNA binding"/>
    <property type="evidence" value="ECO:0007669"/>
    <property type="project" value="UniProtKB-UniRule"/>
</dbReference>
<evidence type="ECO:0000313" key="5">
    <source>
        <dbReference type="Proteomes" id="UP000219338"/>
    </source>
</evidence>
<keyword evidence="5" id="KW-1185">Reference proteome</keyword>
<dbReference type="EMBL" id="FUEG01000001">
    <property type="protein sequence ID" value="SJK97181.1"/>
    <property type="molecule type" value="Genomic_DNA"/>
</dbReference>
<keyword evidence="1" id="KW-0479">Metal-binding</keyword>
<feature type="region of interest" description="Disordered" evidence="2">
    <location>
        <begin position="234"/>
        <end position="296"/>
    </location>
</feature>
<comment type="subunit">
    <text evidence="1">Interacts with EME1.</text>
</comment>
<evidence type="ECO:0000256" key="1">
    <source>
        <dbReference type="RuleBase" id="RU369042"/>
    </source>
</evidence>
<reference evidence="5" key="1">
    <citation type="journal article" date="2017" name="Nat. Ecol. Evol.">
        <title>Genome expansion and lineage-specific genetic innovations in the forest pathogenic fungi Armillaria.</title>
        <authorList>
            <person name="Sipos G."/>
            <person name="Prasanna A.N."/>
            <person name="Walter M.C."/>
            <person name="O'Connor E."/>
            <person name="Balint B."/>
            <person name="Krizsan K."/>
            <person name="Kiss B."/>
            <person name="Hess J."/>
            <person name="Varga T."/>
            <person name="Slot J."/>
            <person name="Riley R."/>
            <person name="Boka B."/>
            <person name="Rigling D."/>
            <person name="Barry K."/>
            <person name="Lee J."/>
            <person name="Mihaltcheva S."/>
            <person name="LaButti K."/>
            <person name="Lipzen A."/>
            <person name="Waldron R."/>
            <person name="Moloney N.M."/>
            <person name="Sperisen C."/>
            <person name="Kredics L."/>
            <person name="Vagvoelgyi C."/>
            <person name="Patrignani A."/>
            <person name="Fitzpatrick D."/>
            <person name="Nagy I."/>
            <person name="Doyle S."/>
            <person name="Anderson J.B."/>
            <person name="Grigoriev I.V."/>
            <person name="Gueldener U."/>
            <person name="Muensterkoetter M."/>
            <person name="Nagy L.G."/>
        </authorList>
    </citation>
    <scope>NUCLEOTIDE SEQUENCE [LARGE SCALE GENOMIC DNA]</scope>
    <source>
        <strain evidence="5">C18/9</strain>
    </source>
</reference>
<dbReference type="Proteomes" id="UP000219338">
    <property type="component" value="Unassembled WGS sequence"/>
</dbReference>
<sequence>MPACANPLFLKWVKEFHAEKNYKKRGGPPRATGYENAIRGIQACTTKFEHPSELKGVPGVGPTCIERLTERLEGHCARNGIDMPQPKGRAKKQGTWITYILWTRLKLKAARPKDTSESLGLVQRLRDLERETRSQEDEDENSQDEGGPSVCANPLFLQWVQEFHDEKDYRKRGGPPRATGYENALRSIEACTTKYEHPMELSVLTGVGPTCIDRLTEKLEAYCELEGIEMPEYRPKTKQRALPKKREPTQTLKTGAEAIPAKKRTTAKKRKSNDNESDEDYQPSQKRRSRNSQTRE</sequence>
<comment type="subcellular location">
    <subcellularLocation>
        <location evidence="1">Nucleus</location>
    </subcellularLocation>
</comment>
<accession>A0A284QL36</accession>
<organism evidence="4 5">
    <name type="scientific">Armillaria ostoyae</name>
    <name type="common">Armillaria root rot fungus</name>
    <dbReference type="NCBI Taxonomy" id="47428"/>
    <lineage>
        <taxon>Eukaryota</taxon>
        <taxon>Fungi</taxon>
        <taxon>Dikarya</taxon>
        <taxon>Basidiomycota</taxon>
        <taxon>Agaricomycotina</taxon>
        <taxon>Agaricomycetes</taxon>
        <taxon>Agaricomycetidae</taxon>
        <taxon>Agaricales</taxon>
        <taxon>Marasmiineae</taxon>
        <taxon>Physalacriaceae</taxon>
        <taxon>Armillaria</taxon>
    </lineage>
</organism>
<evidence type="ECO:0000259" key="3">
    <source>
        <dbReference type="Pfam" id="PF14716"/>
    </source>
</evidence>
<keyword evidence="1" id="KW-0234">DNA repair</keyword>
<dbReference type="OMA" id="LRSIEAC"/>
<keyword evidence="1" id="KW-0233">DNA recombination</keyword>
<dbReference type="GO" id="GO:0031573">
    <property type="term" value="P:mitotic intra-S DNA damage checkpoint signaling"/>
    <property type="evidence" value="ECO:0007669"/>
    <property type="project" value="TreeGrafter"/>
</dbReference>
<dbReference type="AlphaFoldDB" id="A0A284QL36"/>
<dbReference type="InterPro" id="IPR010996">
    <property type="entry name" value="HHH_MUS81"/>
</dbReference>
<dbReference type="GO" id="GO:0005634">
    <property type="term" value="C:nucleus"/>
    <property type="evidence" value="ECO:0007669"/>
    <property type="project" value="UniProtKB-SubCell"/>
</dbReference>
<dbReference type="GO" id="GO:0006308">
    <property type="term" value="P:DNA catabolic process"/>
    <property type="evidence" value="ECO:0007669"/>
    <property type="project" value="UniProtKB-UniRule"/>
</dbReference>
<comment type="cofactor">
    <cofactor evidence="1">
        <name>Mg(2+)</name>
        <dbReference type="ChEBI" id="CHEBI:18420"/>
    </cofactor>
</comment>
<proteinExistence type="inferred from homology"/>
<comment type="similarity">
    <text evidence="1">Belongs to the XPF family.</text>
</comment>
<keyword evidence="1" id="KW-0539">Nucleus</keyword>
<gene>
    <name evidence="4" type="ORF">ARMOST_00432</name>
</gene>
<dbReference type="GO" id="GO:0000727">
    <property type="term" value="P:double-strand break repair via break-induced replication"/>
    <property type="evidence" value="ECO:0007669"/>
    <property type="project" value="UniProtKB-UniRule"/>
</dbReference>
<dbReference type="GO" id="GO:0000712">
    <property type="term" value="P:resolution of meiotic recombination intermediates"/>
    <property type="evidence" value="ECO:0007669"/>
    <property type="project" value="TreeGrafter"/>
</dbReference>
<keyword evidence="1" id="KW-0227">DNA damage</keyword>
<dbReference type="GO" id="GO:0048476">
    <property type="term" value="C:Holliday junction resolvase complex"/>
    <property type="evidence" value="ECO:0007669"/>
    <property type="project" value="UniProtKB-UniRule"/>
</dbReference>
<name>A0A284QL36_ARMOS</name>
<dbReference type="InterPro" id="IPR027421">
    <property type="entry name" value="DNA_pol_lamdba_lyase_dom_sf"/>
</dbReference>
<dbReference type="Gene3D" id="1.10.150.110">
    <property type="entry name" value="DNA polymerase beta, N-terminal domain-like"/>
    <property type="match status" value="2"/>
</dbReference>
<dbReference type="STRING" id="47428.A0A284QL36"/>
<keyword evidence="1" id="KW-0378">Hydrolase</keyword>
<feature type="compositionally biased region" description="Basic residues" evidence="2">
    <location>
        <begin position="261"/>
        <end position="271"/>
    </location>
</feature>
<feature type="domain" description="Crossover junction endonuclease MUS81-like HHH" evidence="3">
    <location>
        <begin position="151"/>
        <end position="224"/>
    </location>
</feature>
<dbReference type="Pfam" id="PF14716">
    <property type="entry name" value="HHH_8"/>
    <property type="match status" value="2"/>
</dbReference>
<feature type="region of interest" description="Disordered" evidence="2">
    <location>
        <begin position="127"/>
        <end position="149"/>
    </location>
</feature>
<dbReference type="InterPro" id="IPR033309">
    <property type="entry name" value="Mus81"/>
</dbReference>
<protein>
    <recommendedName>
        <fullName evidence="1">Crossover junction endonuclease MUS81</fullName>
        <ecNumber evidence="1">3.1.22.-</ecNumber>
    </recommendedName>
</protein>
<dbReference type="OrthoDB" id="5963188at2759"/>